<dbReference type="AlphaFoldDB" id="A0AAD2FXZ0"/>
<sequence length="609" mass="67199">MGGSQQVPKDTVRAHIHPTVKKIEPNAFSDCKELRFVEFSDGLEVIGHRAFYRCAQLAFVRLSSTTKKIETGAFRSCKKLKHVLFNDGLEELGTSAFAECKALQYLAFSSTIQLVGQGAFLGCSGLEKVAFNLGLEKVESGAFSNCRKLKFVYMPSEVCFLLSDAVPDEVIIENTRNEKFWTKVAVAAEEVEADLVEQYRTVESSEGGPPENDTSDLVHASELAEARKEIDMLKGLLNDMKRKAKTTEEDLESAAKDKDSLVEEIKKGRVQLEGALSLAEELQEELTFVDEQRQATQELLEKALDQRDELAEAKNMLELDQPNMVDVKDFEEHIDFIEAQAEETRKEFEKTARECAILQKENTALKKKNKQLEQVMQLRNKEYMDLLSRHVEAKLNSMEAAPEQVLAAVQSPKTPSKKKKAVNAVKSSQTPSKKKKASKKKRPSLSPRATKEPSDDSVKSKKATVGIPAPELVEIVKQPSADSGKIEKATTGNSTVHITEIGKEPLDDSGKNKDSMIPLPDQMQTPSDPVGELSDGALSESEFGSEHDILDDLEPVAVISENVEPDDDWEASSHQSSCHESIDWLGKSHGVIISADGADDSGGNDLFGQ</sequence>
<comment type="caution">
    <text evidence="3">The sequence shown here is derived from an EMBL/GenBank/DDBJ whole genome shotgun (WGS) entry which is preliminary data.</text>
</comment>
<proteinExistence type="predicted"/>
<dbReference type="Proteomes" id="UP001295423">
    <property type="component" value="Unassembled WGS sequence"/>
</dbReference>
<dbReference type="Pfam" id="PF13306">
    <property type="entry name" value="LRR_5"/>
    <property type="match status" value="1"/>
</dbReference>
<feature type="compositionally biased region" description="Basic and acidic residues" evidence="2">
    <location>
        <begin position="449"/>
        <end position="459"/>
    </location>
</feature>
<dbReference type="PANTHER" id="PTHR45661">
    <property type="entry name" value="SURFACE ANTIGEN"/>
    <property type="match status" value="1"/>
</dbReference>
<dbReference type="PANTHER" id="PTHR45661:SF3">
    <property type="entry name" value="IG-LIKE DOMAIN-CONTAINING PROTEIN"/>
    <property type="match status" value="1"/>
</dbReference>
<evidence type="ECO:0000313" key="3">
    <source>
        <dbReference type="EMBL" id="CAJ1956717.1"/>
    </source>
</evidence>
<protein>
    <submittedName>
        <fullName evidence="3">Uncharacterized protein</fullName>
    </submittedName>
</protein>
<reference evidence="3" key="1">
    <citation type="submission" date="2023-08" db="EMBL/GenBank/DDBJ databases">
        <authorList>
            <person name="Audoor S."/>
            <person name="Bilcke G."/>
        </authorList>
    </citation>
    <scope>NUCLEOTIDE SEQUENCE</scope>
</reference>
<dbReference type="Gene3D" id="3.80.10.10">
    <property type="entry name" value="Ribonuclease Inhibitor"/>
    <property type="match status" value="1"/>
</dbReference>
<dbReference type="EMBL" id="CAKOGP040001925">
    <property type="protein sequence ID" value="CAJ1956717.1"/>
    <property type="molecule type" value="Genomic_DNA"/>
</dbReference>
<feature type="compositionally biased region" description="Basic and acidic residues" evidence="2">
    <location>
        <begin position="500"/>
        <end position="514"/>
    </location>
</feature>
<evidence type="ECO:0000313" key="4">
    <source>
        <dbReference type="Proteomes" id="UP001295423"/>
    </source>
</evidence>
<accession>A0AAD2FXZ0</accession>
<dbReference type="InterPro" id="IPR053139">
    <property type="entry name" value="Surface_bspA-like"/>
</dbReference>
<dbReference type="SUPFAM" id="SSF52058">
    <property type="entry name" value="L domain-like"/>
    <property type="match status" value="1"/>
</dbReference>
<dbReference type="InterPro" id="IPR032675">
    <property type="entry name" value="LRR_dom_sf"/>
</dbReference>
<evidence type="ECO:0000256" key="1">
    <source>
        <dbReference type="SAM" id="Coils"/>
    </source>
</evidence>
<dbReference type="InterPro" id="IPR026906">
    <property type="entry name" value="LRR_5"/>
</dbReference>
<gene>
    <name evidence="3" type="ORF">CYCCA115_LOCUS16362</name>
</gene>
<keyword evidence="1" id="KW-0175">Coiled coil</keyword>
<feature type="compositionally biased region" description="Basic residues" evidence="2">
    <location>
        <begin position="432"/>
        <end position="443"/>
    </location>
</feature>
<feature type="compositionally biased region" description="Low complexity" evidence="2">
    <location>
        <begin position="422"/>
        <end position="431"/>
    </location>
</feature>
<feature type="region of interest" description="Disordered" evidence="2">
    <location>
        <begin position="408"/>
        <end position="551"/>
    </location>
</feature>
<feature type="coiled-coil region" evidence="1">
    <location>
        <begin position="223"/>
        <end position="382"/>
    </location>
</feature>
<evidence type="ECO:0000256" key="2">
    <source>
        <dbReference type="SAM" id="MobiDB-lite"/>
    </source>
</evidence>
<name>A0AAD2FXZ0_9STRA</name>
<organism evidence="3 4">
    <name type="scientific">Cylindrotheca closterium</name>
    <dbReference type="NCBI Taxonomy" id="2856"/>
    <lineage>
        <taxon>Eukaryota</taxon>
        <taxon>Sar</taxon>
        <taxon>Stramenopiles</taxon>
        <taxon>Ochrophyta</taxon>
        <taxon>Bacillariophyta</taxon>
        <taxon>Bacillariophyceae</taxon>
        <taxon>Bacillariophycidae</taxon>
        <taxon>Bacillariales</taxon>
        <taxon>Bacillariaceae</taxon>
        <taxon>Cylindrotheca</taxon>
    </lineage>
</organism>
<keyword evidence="4" id="KW-1185">Reference proteome</keyword>